<evidence type="ECO:0000256" key="1">
    <source>
        <dbReference type="SAM" id="MobiDB-lite"/>
    </source>
</evidence>
<feature type="region of interest" description="Disordered" evidence="1">
    <location>
        <begin position="1"/>
        <end position="28"/>
    </location>
</feature>
<dbReference type="AlphaFoldDB" id="A0A915Q1P2"/>
<reference evidence="3" key="1">
    <citation type="submission" date="2022-11" db="UniProtKB">
        <authorList>
            <consortium name="WormBaseParasite"/>
        </authorList>
    </citation>
    <scope>IDENTIFICATION</scope>
</reference>
<organism evidence="2 3">
    <name type="scientific">Setaria digitata</name>
    <dbReference type="NCBI Taxonomy" id="48799"/>
    <lineage>
        <taxon>Eukaryota</taxon>
        <taxon>Metazoa</taxon>
        <taxon>Ecdysozoa</taxon>
        <taxon>Nematoda</taxon>
        <taxon>Chromadorea</taxon>
        <taxon>Rhabditida</taxon>
        <taxon>Spirurina</taxon>
        <taxon>Spiruromorpha</taxon>
        <taxon>Filarioidea</taxon>
        <taxon>Setariidae</taxon>
        <taxon>Setaria</taxon>
    </lineage>
</organism>
<feature type="compositionally biased region" description="Polar residues" evidence="1">
    <location>
        <begin position="1"/>
        <end position="11"/>
    </location>
</feature>
<evidence type="ECO:0000313" key="3">
    <source>
        <dbReference type="WBParaSite" id="sdigi.contig451.g8416.t1"/>
    </source>
</evidence>
<evidence type="ECO:0000313" key="2">
    <source>
        <dbReference type="Proteomes" id="UP000887581"/>
    </source>
</evidence>
<proteinExistence type="predicted"/>
<keyword evidence="2" id="KW-1185">Reference proteome</keyword>
<dbReference type="Proteomes" id="UP000887581">
    <property type="component" value="Unplaced"/>
</dbReference>
<accession>A0A915Q1P2</accession>
<dbReference type="WBParaSite" id="sdigi.contig451.g8416.t1">
    <property type="protein sequence ID" value="sdigi.contig451.g8416.t1"/>
    <property type="gene ID" value="sdigi.contig451.g8416"/>
</dbReference>
<name>A0A915Q1P2_9BILA</name>
<protein>
    <submittedName>
        <fullName evidence="3">Uncharacterized protein</fullName>
    </submittedName>
</protein>
<sequence>MSDIYDSTENTAEAGPTGISDTPALFRNEPSPPMLPWNEFIPALPERGTTFADPVVGTNEAVFLGIELRGIGVWLPGPL</sequence>